<dbReference type="HOGENOM" id="CLU_084708_0_0_11"/>
<dbReference type="eggNOG" id="ENOG5030TK4">
    <property type="taxonomic scope" value="Bacteria"/>
</dbReference>
<dbReference type="EMBL" id="CP003924">
    <property type="protein sequence ID" value="AGS34544.1"/>
    <property type="molecule type" value="Genomic_DNA"/>
</dbReference>
<evidence type="ECO:0000313" key="2">
    <source>
        <dbReference type="EMBL" id="AGS34544.1"/>
    </source>
</evidence>
<gene>
    <name evidence="2" type="ORF">B841_05355</name>
</gene>
<evidence type="ECO:0000256" key="1">
    <source>
        <dbReference type="SAM" id="SignalP"/>
    </source>
</evidence>
<sequence>MAALLAAALAVTGCTAAEPGAAPRAEDARPTVISVTDGDVDLAILGEVYARVLTSGGYDVQLEIHSAQDPVSSADRLLAGEADFIVGCTGELLADFNPAGAEEIIDQWPELEEEGVGGFVVYDELIASLPSRLSATDPSSATSCDDAAEEQGLTQQVVPIFGATLFDREQREALTGITRLITTADLEDMEEAAEETGSVVEAVDEWVLDNEARSGGAFEDDREDVSYLYTP</sequence>
<evidence type="ECO:0008006" key="4">
    <source>
        <dbReference type="Google" id="ProtNLM"/>
    </source>
</evidence>
<organism evidence="2 3">
    <name type="scientific">Corynebacterium maris DSM 45190</name>
    <dbReference type="NCBI Taxonomy" id="1224163"/>
    <lineage>
        <taxon>Bacteria</taxon>
        <taxon>Bacillati</taxon>
        <taxon>Actinomycetota</taxon>
        <taxon>Actinomycetes</taxon>
        <taxon>Mycobacteriales</taxon>
        <taxon>Corynebacteriaceae</taxon>
        <taxon>Corynebacterium</taxon>
    </lineage>
</organism>
<feature type="chain" id="PRO_5039683609" description="ABC-type glycine betaine transport system substrate-binding domain-containing protein" evidence="1">
    <location>
        <begin position="17"/>
        <end position="231"/>
    </location>
</feature>
<dbReference type="AlphaFoldDB" id="S5STS4"/>
<proteinExistence type="predicted"/>
<keyword evidence="3" id="KW-1185">Reference proteome</keyword>
<keyword evidence="1" id="KW-0732">Signal</keyword>
<dbReference type="KEGG" id="cmd:B841_05355"/>
<accession>S5STS4</accession>
<reference evidence="2 3" key="1">
    <citation type="submission" date="2012-11" db="EMBL/GenBank/DDBJ databases">
        <title>The complete genome sequence of Corynebacterium maris Coryn-1 (=DSM 45190).</title>
        <authorList>
            <person name="Schaffert L."/>
            <person name="Albersmeier A."/>
            <person name="Kalinowski J."/>
            <person name="Ruckert C."/>
        </authorList>
    </citation>
    <scope>NUCLEOTIDE SEQUENCE [LARGE SCALE GENOMIC DNA]</scope>
    <source>
        <strain evidence="3">Coryn-1</strain>
    </source>
</reference>
<dbReference type="PATRIC" id="fig|1224163.3.peg.1073"/>
<evidence type="ECO:0000313" key="3">
    <source>
        <dbReference type="Proteomes" id="UP000015388"/>
    </source>
</evidence>
<dbReference type="Proteomes" id="UP000015388">
    <property type="component" value="Chromosome"/>
</dbReference>
<feature type="signal peptide" evidence="1">
    <location>
        <begin position="1"/>
        <end position="16"/>
    </location>
</feature>
<dbReference type="STRING" id="1224163.B841_05355"/>
<protein>
    <recommendedName>
        <fullName evidence="4">ABC-type glycine betaine transport system substrate-binding domain-containing protein</fullName>
    </recommendedName>
</protein>
<name>S5STS4_9CORY</name>